<evidence type="ECO:0000256" key="5">
    <source>
        <dbReference type="ARBA" id="ARBA00022533"/>
    </source>
</evidence>
<dbReference type="GO" id="GO:0030388">
    <property type="term" value="P:fructose 1,6-bisphosphate metabolic process"/>
    <property type="evidence" value="ECO:0007669"/>
    <property type="project" value="TreeGrafter"/>
</dbReference>
<feature type="binding site" evidence="14">
    <location>
        <position position="11"/>
    </location>
    <ligand>
        <name>ATP</name>
        <dbReference type="ChEBI" id="CHEBI:30616"/>
    </ligand>
</feature>
<dbReference type="GO" id="GO:0046872">
    <property type="term" value="F:metal ion binding"/>
    <property type="evidence" value="ECO:0007669"/>
    <property type="project" value="UniProtKB-KW"/>
</dbReference>
<dbReference type="GO" id="GO:0042802">
    <property type="term" value="F:identical protein binding"/>
    <property type="evidence" value="ECO:0007669"/>
    <property type="project" value="TreeGrafter"/>
</dbReference>
<evidence type="ECO:0000256" key="4">
    <source>
        <dbReference type="ARBA" id="ARBA00022490"/>
    </source>
</evidence>
<evidence type="ECO:0000313" key="17">
    <source>
        <dbReference type="Proteomes" id="UP000184233"/>
    </source>
</evidence>
<comment type="activity regulation">
    <text evidence="14">Allosterically activated by ADP and other diphosphonucleosides, and allosterically inhibited by phosphoenolpyruvate.</text>
</comment>
<evidence type="ECO:0000256" key="2">
    <source>
        <dbReference type="ARBA" id="ARBA00004496"/>
    </source>
</evidence>
<feature type="binding site" description="in other chain" evidence="14">
    <location>
        <position position="221"/>
    </location>
    <ligand>
        <name>substrate</name>
        <note>ligand shared between dimeric partners</note>
    </ligand>
</feature>
<evidence type="ECO:0000256" key="8">
    <source>
        <dbReference type="ARBA" id="ARBA00022741"/>
    </source>
</evidence>
<feature type="binding site" description="in other chain" evidence="14">
    <location>
        <position position="155"/>
    </location>
    <ligand>
        <name>ADP</name>
        <dbReference type="ChEBI" id="CHEBI:456216"/>
        <note>allosteric activator; ligand shared between dimeric partners</note>
    </ligand>
</feature>
<protein>
    <recommendedName>
        <fullName evidence="14">ATP-dependent 6-phosphofructokinase</fullName>
        <shortName evidence="14">ATP-PFK</shortName>
        <shortName evidence="14">Phosphofructokinase</shortName>
        <ecNumber evidence="14">2.7.1.11</ecNumber>
    </recommendedName>
    <alternativeName>
        <fullName evidence="14">Phosphohexokinase</fullName>
    </alternativeName>
</protein>
<dbReference type="InterPro" id="IPR022953">
    <property type="entry name" value="ATP_PFK"/>
</dbReference>
<dbReference type="Pfam" id="PF00365">
    <property type="entry name" value="PFK"/>
    <property type="match status" value="1"/>
</dbReference>
<evidence type="ECO:0000256" key="9">
    <source>
        <dbReference type="ARBA" id="ARBA00022777"/>
    </source>
</evidence>
<evidence type="ECO:0000256" key="1">
    <source>
        <dbReference type="ARBA" id="ARBA00001946"/>
    </source>
</evidence>
<feature type="binding site" description="in other chain" evidence="14">
    <location>
        <begin position="186"/>
        <end position="188"/>
    </location>
    <ligand>
        <name>ADP</name>
        <dbReference type="ChEBI" id="CHEBI:456216"/>
        <note>allosteric activator; ligand shared between dimeric partners</note>
    </ligand>
</feature>
<evidence type="ECO:0000259" key="15">
    <source>
        <dbReference type="Pfam" id="PF00365"/>
    </source>
</evidence>
<keyword evidence="5 14" id="KW-0021">Allosteric enzyme</keyword>
<proteinExistence type="inferred from homology"/>
<keyword evidence="10 14" id="KW-0067">ATP-binding</keyword>
<dbReference type="InterPro" id="IPR000023">
    <property type="entry name" value="Phosphofructokinase_dom"/>
</dbReference>
<keyword evidence="11 14" id="KW-0460">Magnesium</keyword>
<name>A0A1M3L1C0_9BACT</name>
<dbReference type="PROSITE" id="PS00433">
    <property type="entry name" value="PHOSPHOFRUCTOKINASE"/>
    <property type="match status" value="1"/>
</dbReference>
<keyword evidence="8 14" id="KW-0547">Nucleotide-binding</keyword>
<dbReference type="PANTHER" id="PTHR13697:SF4">
    <property type="entry name" value="ATP-DEPENDENT 6-PHOSPHOFRUCTOKINASE"/>
    <property type="match status" value="1"/>
</dbReference>
<evidence type="ECO:0000313" key="16">
    <source>
        <dbReference type="EMBL" id="OJX58744.1"/>
    </source>
</evidence>
<evidence type="ECO:0000256" key="10">
    <source>
        <dbReference type="ARBA" id="ARBA00022840"/>
    </source>
</evidence>
<evidence type="ECO:0000256" key="3">
    <source>
        <dbReference type="ARBA" id="ARBA00004679"/>
    </source>
</evidence>
<feature type="binding site" description="in other chain" evidence="14">
    <location>
        <begin position="250"/>
        <end position="253"/>
    </location>
    <ligand>
        <name>substrate</name>
        <note>ligand shared between dimeric partners</note>
    </ligand>
</feature>
<feature type="binding site" evidence="14">
    <location>
        <begin position="72"/>
        <end position="73"/>
    </location>
    <ligand>
        <name>ATP</name>
        <dbReference type="ChEBI" id="CHEBI:30616"/>
    </ligand>
</feature>
<dbReference type="Gene3D" id="3.40.50.450">
    <property type="match status" value="1"/>
</dbReference>
<dbReference type="PIRSF" id="PIRSF000532">
    <property type="entry name" value="ATP_PFK_prok"/>
    <property type="match status" value="1"/>
</dbReference>
<comment type="caution">
    <text evidence="14">Lacks conserved residue(s) required for the propagation of feature annotation.</text>
</comment>
<dbReference type="Gene3D" id="3.40.50.460">
    <property type="entry name" value="Phosphofructokinase domain"/>
    <property type="match status" value="1"/>
</dbReference>
<accession>A0A1M3L1C0</accession>
<dbReference type="SUPFAM" id="SSF53784">
    <property type="entry name" value="Phosphofructokinase"/>
    <property type="match status" value="1"/>
</dbReference>
<evidence type="ECO:0000256" key="6">
    <source>
        <dbReference type="ARBA" id="ARBA00022679"/>
    </source>
</evidence>
<reference evidence="16 17" key="1">
    <citation type="submission" date="2016-09" db="EMBL/GenBank/DDBJ databases">
        <title>Genome-resolved meta-omics ties microbial dynamics to process performance in biotechnology for thiocyanate degradation.</title>
        <authorList>
            <person name="Kantor R.S."/>
            <person name="Huddy R.J."/>
            <person name="Iyer R."/>
            <person name="Thomas B.C."/>
            <person name="Brown C.T."/>
            <person name="Anantharaman K."/>
            <person name="Tringe S."/>
            <person name="Hettich R.L."/>
            <person name="Harrison S.T."/>
            <person name="Banfield J.F."/>
        </authorList>
    </citation>
    <scope>NUCLEOTIDE SEQUENCE [LARGE SCALE GENOMIC DNA]</scope>
    <source>
        <strain evidence="16">59-99</strain>
    </source>
</reference>
<feature type="binding site" evidence="14">
    <location>
        <position position="163"/>
    </location>
    <ligand>
        <name>substrate</name>
        <note>ligand shared between dimeric partners</note>
    </ligand>
</feature>
<dbReference type="GO" id="GO:0006002">
    <property type="term" value="P:fructose 6-phosphate metabolic process"/>
    <property type="evidence" value="ECO:0007669"/>
    <property type="project" value="UniProtKB-UniRule"/>
</dbReference>
<comment type="similarity">
    <text evidence="14">Belongs to the phosphofructokinase type A (PFKA) family. ATP-dependent PFK group I subfamily. Prokaryotic clade 'B1' sub-subfamily.</text>
</comment>
<dbReference type="GO" id="GO:0005945">
    <property type="term" value="C:6-phosphofructokinase complex"/>
    <property type="evidence" value="ECO:0007669"/>
    <property type="project" value="TreeGrafter"/>
</dbReference>
<keyword evidence="12 14" id="KW-0324">Glycolysis</keyword>
<comment type="catalytic activity">
    <reaction evidence="13 14">
        <text>beta-D-fructose 6-phosphate + ATP = beta-D-fructose 1,6-bisphosphate + ADP + H(+)</text>
        <dbReference type="Rhea" id="RHEA:16109"/>
        <dbReference type="ChEBI" id="CHEBI:15378"/>
        <dbReference type="ChEBI" id="CHEBI:30616"/>
        <dbReference type="ChEBI" id="CHEBI:32966"/>
        <dbReference type="ChEBI" id="CHEBI:57634"/>
        <dbReference type="ChEBI" id="CHEBI:456216"/>
        <dbReference type="EC" id="2.7.1.11"/>
    </reaction>
</comment>
<sequence>MKRIAVFTSGGDAPGMNAHVRAVERTAQKRGLEVIGIIGGYAGMIAGHMEVLDRIRTANILDRGGTVLKTSRCPEFHEPEGRTKAAEQLAKHGIDGVVACGGDGTFHGAHSLYAEHGIPIVGTPGTIDNDLSGTDFTIGYDTAINTAAQAIDKIRDTADSHGRLFFVEVMGRHAGFIAMDVGVACGAEFIAVPETLTDIEVLYQRIMAQGLDKRTVVIVGEGDESGGAMQLSKKIEERYEISSKVSILGHVQRGGAPTVRDRVLAARLGAAAVDALLDGVTDVMIGEMNGQVSHVPLERTWVTRKPVPSYLIDLATLLV</sequence>
<comment type="subcellular location">
    <subcellularLocation>
        <location evidence="2 14">Cytoplasm</location>
    </subcellularLocation>
</comment>
<keyword evidence="9 14" id="KW-0418">Kinase</keyword>
<feature type="binding site" evidence="14">
    <location>
        <begin position="102"/>
        <end position="105"/>
    </location>
    <ligand>
        <name>ATP</name>
        <dbReference type="ChEBI" id="CHEBI:30616"/>
    </ligand>
</feature>
<dbReference type="EMBL" id="MKVH01000015">
    <property type="protein sequence ID" value="OJX58744.1"/>
    <property type="molecule type" value="Genomic_DNA"/>
</dbReference>
<comment type="cofactor">
    <cofactor evidence="1 14">
        <name>Mg(2+)</name>
        <dbReference type="ChEBI" id="CHEBI:18420"/>
    </cofactor>
</comment>
<dbReference type="GO" id="GO:0016208">
    <property type="term" value="F:AMP binding"/>
    <property type="evidence" value="ECO:0007669"/>
    <property type="project" value="TreeGrafter"/>
</dbReference>
<dbReference type="GO" id="GO:0070095">
    <property type="term" value="F:fructose-6-phosphate binding"/>
    <property type="evidence" value="ECO:0007669"/>
    <property type="project" value="TreeGrafter"/>
</dbReference>
<keyword evidence="6 14" id="KW-0808">Transferase</keyword>
<dbReference type="PANTHER" id="PTHR13697">
    <property type="entry name" value="PHOSPHOFRUCTOKINASE"/>
    <property type="match status" value="1"/>
</dbReference>
<dbReference type="NCBIfam" id="NF002872">
    <property type="entry name" value="PRK03202.1"/>
    <property type="match status" value="1"/>
</dbReference>
<feature type="binding site" description="in other chain" evidence="14">
    <location>
        <begin position="170"/>
        <end position="172"/>
    </location>
    <ligand>
        <name>substrate</name>
        <note>ligand shared between dimeric partners</note>
    </ligand>
</feature>
<dbReference type="FunFam" id="3.40.50.460:FF:000002">
    <property type="entry name" value="ATP-dependent 6-phosphofructokinase"/>
    <property type="match status" value="1"/>
</dbReference>
<dbReference type="GO" id="GO:0003872">
    <property type="term" value="F:6-phosphofructokinase activity"/>
    <property type="evidence" value="ECO:0007669"/>
    <property type="project" value="UniProtKB-UniRule"/>
</dbReference>
<dbReference type="NCBIfam" id="TIGR02482">
    <property type="entry name" value="PFKA_ATP"/>
    <property type="match status" value="1"/>
</dbReference>
<dbReference type="STRING" id="1895771.BGO89_05410"/>
<dbReference type="InterPro" id="IPR012828">
    <property type="entry name" value="PFKA_ATP_prok"/>
</dbReference>
<comment type="subunit">
    <text evidence="14">Homotetramer.</text>
</comment>
<dbReference type="Proteomes" id="UP000184233">
    <property type="component" value="Unassembled WGS sequence"/>
</dbReference>
<dbReference type="GO" id="GO:0061621">
    <property type="term" value="P:canonical glycolysis"/>
    <property type="evidence" value="ECO:0007669"/>
    <property type="project" value="TreeGrafter"/>
</dbReference>
<dbReference type="GO" id="GO:0005524">
    <property type="term" value="F:ATP binding"/>
    <property type="evidence" value="ECO:0007669"/>
    <property type="project" value="UniProtKB-UniRule"/>
</dbReference>
<comment type="pathway">
    <text evidence="3 14">Carbohydrate degradation; glycolysis; D-glyceraldehyde 3-phosphate and glycerone phosphate from D-glucose: step 3/4.</text>
</comment>
<dbReference type="PRINTS" id="PR00476">
    <property type="entry name" value="PHFRCTKINASE"/>
</dbReference>
<keyword evidence="4 14" id="KW-0963">Cytoplasm</keyword>
<dbReference type="HAMAP" id="MF_00339">
    <property type="entry name" value="Phosphofructokinase_I_B1"/>
    <property type="match status" value="1"/>
</dbReference>
<feature type="active site" description="Proton acceptor" evidence="14">
    <location>
        <position position="128"/>
    </location>
</feature>
<organism evidence="16 17">
    <name type="scientific">Candidatus Kapaibacterium thiocyanatum</name>
    <dbReference type="NCBI Taxonomy" id="1895771"/>
    <lineage>
        <taxon>Bacteria</taxon>
        <taxon>Pseudomonadati</taxon>
        <taxon>Candidatus Kapaibacteriota</taxon>
        <taxon>Candidatus Kapaibacteriia</taxon>
        <taxon>Candidatus Kapaibacteriales</taxon>
        <taxon>Candidatus Kapaibacteriaceae</taxon>
        <taxon>Candidatus Kapaibacterium</taxon>
    </lineage>
</organism>
<comment type="function">
    <text evidence="14">Catalyzes the phosphorylation of D-fructose 6-phosphate to fructose 1,6-bisphosphate by ATP, the first committing step of glycolysis.</text>
</comment>
<feature type="binding site" evidence="14">
    <location>
        <position position="103"/>
    </location>
    <ligand>
        <name>Mg(2+)</name>
        <dbReference type="ChEBI" id="CHEBI:18420"/>
        <note>catalytic</note>
    </ligand>
</feature>
<dbReference type="InterPro" id="IPR035966">
    <property type="entry name" value="PKF_sf"/>
</dbReference>
<feature type="binding site" evidence="14">
    <location>
        <begin position="21"/>
        <end position="25"/>
    </location>
    <ligand>
        <name>ADP</name>
        <dbReference type="ChEBI" id="CHEBI:456216"/>
        <note>allosteric activator; ligand shared between dimeric partners</note>
    </ligand>
</feature>
<feature type="binding site" evidence="14">
    <location>
        <position position="244"/>
    </location>
    <ligand>
        <name>substrate</name>
        <note>ligand shared between dimeric partners</note>
    </ligand>
</feature>
<dbReference type="AlphaFoldDB" id="A0A1M3L1C0"/>
<gene>
    <name evidence="14" type="primary">pfkA</name>
    <name evidence="16" type="ORF">BGO89_05410</name>
</gene>
<dbReference type="EC" id="2.7.1.11" evidence="14"/>
<dbReference type="UniPathway" id="UPA00109">
    <property type="reaction ID" value="UER00182"/>
</dbReference>
<feature type="domain" description="Phosphofructokinase" evidence="15">
    <location>
        <begin position="3"/>
        <end position="276"/>
    </location>
</feature>
<evidence type="ECO:0000256" key="7">
    <source>
        <dbReference type="ARBA" id="ARBA00022723"/>
    </source>
</evidence>
<dbReference type="InterPro" id="IPR015912">
    <property type="entry name" value="Phosphofructokinase_CS"/>
</dbReference>
<keyword evidence="7 14" id="KW-0479">Metal-binding</keyword>
<evidence type="ECO:0000256" key="12">
    <source>
        <dbReference type="ARBA" id="ARBA00023152"/>
    </source>
</evidence>
<feature type="binding site" description="in other chain" evidence="14">
    <location>
        <begin position="126"/>
        <end position="128"/>
    </location>
    <ligand>
        <name>substrate</name>
        <note>ligand shared between dimeric partners</note>
    </ligand>
</feature>
<evidence type="ECO:0000256" key="11">
    <source>
        <dbReference type="ARBA" id="ARBA00022842"/>
    </source>
</evidence>
<evidence type="ECO:0000256" key="13">
    <source>
        <dbReference type="ARBA" id="ARBA00048070"/>
    </source>
</evidence>
<dbReference type="GO" id="GO:0048029">
    <property type="term" value="F:monosaccharide binding"/>
    <property type="evidence" value="ECO:0007669"/>
    <property type="project" value="TreeGrafter"/>
</dbReference>
<comment type="caution">
    <text evidence="16">The sequence shown here is derived from an EMBL/GenBank/DDBJ whole genome shotgun (WGS) entry which is preliminary data.</text>
</comment>
<dbReference type="InterPro" id="IPR012003">
    <property type="entry name" value="ATP_PFK_prok-type"/>
</dbReference>
<evidence type="ECO:0000256" key="14">
    <source>
        <dbReference type="HAMAP-Rule" id="MF_00339"/>
    </source>
</evidence>